<protein>
    <submittedName>
        <fullName evidence="2">Uncharacterized protein</fullName>
    </submittedName>
</protein>
<feature type="compositionally biased region" description="Low complexity" evidence="1">
    <location>
        <begin position="42"/>
        <end position="55"/>
    </location>
</feature>
<evidence type="ECO:0000313" key="2">
    <source>
        <dbReference type="EMBL" id="KAJ1103881.1"/>
    </source>
</evidence>
<name>A0AAV7MJC0_PLEWA</name>
<proteinExistence type="predicted"/>
<organism evidence="2 3">
    <name type="scientific">Pleurodeles waltl</name>
    <name type="common">Iberian ribbed newt</name>
    <dbReference type="NCBI Taxonomy" id="8319"/>
    <lineage>
        <taxon>Eukaryota</taxon>
        <taxon>Metazoa</taxon>
        <taxon>Chordata</taxon>
        <taxon>Craniata</taxon>
        <taxon>Vertebrata</taxon>
        <taxon>Euteleostomi</taxon>
        <taxon>Amphibia</taxon>
        <taxon>Batrachia</taxon>
        <taxon>Caudata</taxon>
        <taxon>Salamandroidea</taxon>
        <taxon>Salamandridae</taxon>
        <taxon>Pleurodelinae</taxon>
        <taxon>Pleurodeles</taxon>
    </lineage>
</organism>
<dbReference type="EMBL" id="JANPWB010000013">
    <property type="protein sequence ID" value="KAJ1103881.1"/>
    <property type="molecule type" value="Genomic_DNA"/>
</dbReference>
<dbReference type="AlphaFoldDB" id="A0AAV7MJC0"/>
<evidence type="ECO:0000256" key="1">
    <source>
        <dbReference type="SAM" id="MobiDB-lite"/>
    </source>
</evidence>
<accession>A0AAV7MJC0</accession>
<feature type="region of interest" description="Disordered" evidence="1">
    <location>
        <begin position="91"/>
        <end position="110"/>
    </location>
</feature>
<reference evidence="2" key="1">
    <citation type="journal article" date="2022" name="bioRxiv">
        <title>Sequencing and chromosome-scale assembly of the giantPleurodeles waltlgenome.</title>
        <authorList>
            <person name="Brown T."/>
            <person name="Elewa A."/>
            <person name="Iarovenko S."/>
            <person name="Subramanian E."/>
            <person name="Araus A.J."/>
            <person name="Petzold A."/>
            <person name="Susuki M."/>
            <person name="Suzuki K.-i.T."/>
            <person name="Hayashi T."/>
            <person name="Toyoda A."/>
            <person name="Oliveira C."/>
            <person name="Osipova E."/>
            <person name="Leigh N.D."/>
            <person name="Simon A."/>
            <person name="Yun M.H."/>
        </authorList>
    </citation>
    <scope>NUCLEOTIDE SEQUENCE</scope>
    <source>
        <strain evidence="2">20211129_DDA</strain>
        <tissue evidence="2">Liver</tissue>
    </source>
</reference>
<gene>
    <name evidence="2" type="ORF">NDU88_001302</name>
</gene>
<comment type="caution">
    <text evidence="2">The sequence shown here is derived from an EMBL/GenBank/DDBJ whole genome shotgun (WGS) entry which is preliminary data.</text>
</comment>
<evidence type="ECO:0000313" key="3">
    <source>
        <dbReference type="Proteomes" id="UP001066276"/>
    </source>
</evidence>
<dbReference type="Proteomes" id="UP001066276">
    <property type="component" value="Chromosome 9"/>
</dbReference>
<feature type="region of interest" description="Disordered" evidence="1">
    <location>
        <begin position="29"/>
        <end position="79"/>
    </location>
</feature>
<keyword evidence="3" id="KW-1185">Reference proteome</keyword>
<sequence>MLRCFSAFGFAPPRAHVIDSFKLWTSDVTGAGSSDREADGRSSAAPPACQSAPSSLFRPPRLPMRAQHTGGVPGGPREEIKFKGKKAFEVTGAGLPKHRRRRASAGSLCL</sequence>